<dbReference type="EMBL" id="JAJJMA010111159">
    <property type="protein sequence ID" value="MCL7031334.1"/>
    <property type="molecule type" value="Genomic_DNA"/>
</dbReference>
<comment type="caution">
    <text evidence="2">The sequence shown here is derived from an EMBL/GenBank/DDBJ whole genome shotgun (WGS) entry which is preliminary data.</text>
</comment>
<feature type="compositionally biased region" description="Basic residues" evidence="1">
    <location>
        <begin position="45"/>
        <end position="59"/>
    </location>
</feature>
<proteinExistence type="predicted"/>
<reference evidence="2" key="1">
    <citation type="submission" date="2022-03" db="EMBL/GenBank/DDBJ databases">
        <title>A functionally conserved STORR gene fusion in Papaver species that diverged 16.8 million years ago.</title>
        <authorList>
            <person name="Catania T."/>
        </authorList>
    </citation>
    <scope>NUCLEOTIDE SEQUENCE</scope>
    <source>
        <strain evidence="2">S-191538</strain>
    </source>
</reference>
<sequence>MKREGRQHGMVITYMIFPSPINPTPKSKIVNAVDSRPTAGAYTKVSRKPTNHSKFTGKNKSKDKAKGTQKLNDMNYDSDITSNKYVDDYYYSDDDDDEIEHHEEDSVSFASSEEANQFQGIKFVLDCQVEEDEGWCVL</sequence>
<evidence type="ECO:0000313" key="2">
    <source>
        <dbReference type="EMBL" id="MCL7031334.1"/>
    </source>
</evidence>
<gene>
    <name evidence="2" type="ORF">MKW94_012994</name>
</gene>
<evidence type="ECO:0000313" key="3">
    <source>
        <dbReference type="Proteomes" id="UP001177140"/>
    </source>
</evidence>
<organism evidence="2 3">
    <name type="scientific">Papaver nudicaule</name>
    <name type="common">Iceland poppy</name>
    <dbReference type="NCBI Taxonomy" id="74823"/>
    <lineage>
        <taxon>Eukaryota</taxon>
        <taxon>Viridiplantae</taxon>
        <taxon>Streptophyta</taxon>
        <taxon>Embryophyta</taxon>
        <taxon>Tracheophyta</taxon>
        <taxon>Spermatophyta</taxon>
        <taxon>Magnoliopsida</taxon>
        <taxon>Ranunculales</taxon>
        <taxon>Papaveraceae</taxon>
        <taxon>Papaveroideae</taxon>
        <taxon>Papaver</taxon>
    </lineage>
</organism>
<dbReference type="Proteomes" id="UP001177140">
    <property type="component" value="Unassembled WGS sequence"/>
</dbReference>
<name>A0AA41S852_PAPNU</name>
<dbReference type="PANTHER" id="PTHR34278">
    <property type="entry name" value="PROTEIN THI031, PUTATIVE-RELATED"/>
    <property type="match status" value="1"/>
</dbReference>
<protein>
    <submittedName>
        <fullName evidence="2">Uncharacterized protein</fullName>
    </submittedName>
</protein>
<accession>A0AA41S852</accession>
<keyword evidence="3" id="KW-1185">Reference proteome</keyword>
<dbReference type="AlphaFoldDB" id="A0AA41S852"/>
<dbReference type="PANTHER" id="PTHR34278:SF1">
    <property type="entry name" value="PROTEIN THI031, PUTATIVE-RELATED"/>
    <property type="match status" value="1"/>
</dbReference>
<feature type="region of interest" description="Disordered" evidence="1">
    <location>
        <begin position="38"/>
        <end position="80"/>
    </location>
</feature>
<evidence type="ECO:0000256" key="1">
    <source>
        <dbReference type="SAM" id="MobiDB-lite"/>
    </source>
</evidence>